<organism evidence="1 2">
    <name type="scientific">Catenulispora subtropica</name>
    <dbReference type="NCBI Taxonomy" id="450798"/>
    <lineage>
        <taxon>Bacteria</taxon>
        <taxon>Bacillati</taxon>
        <taxon>Actinomycetota</taxon>
        <taxon>Actinomycetes</taxon>
        <taxon>Catenulisporales</taxon>
        <taxon>Catenulisporaceae</taxon>
        <taxon>Catenulispora</taxon>
    </lineage>
</organism>
<gene>
    <name evidence="1" type="ORF">GCM10009838_10470</name>
</gene>
<accession>A0ABN2QQR8</accession>
<reference evidence="1 2" key="1">
    <citation type="journal article" date="2019" name="Int. J. Syst. Evol. Microbiol.">
        <title>The Global Catalogue of Microorganisms (GCM) 10K type strain sequencing project: providing services to taxonomists for standard genome sequencing and annotation.</title>
        <authorList>
            <consortium name="The Broad Institute Genomics Platform"/>
            <consortium name="The Broad Institute Genome Sequencing Center for Infectious Disease"/>
            <person name="Wu L."/>
            <person name="Ma J."/>
        </authorList>
    </citation>
    <scope>NUCLEOTIDE SEQUENCE [LARGE SCALE GENOMIC DNA]</scope>
    <source>
        <strain evidence="1 2">JCM 16013</strain>
    </source>
</reference>
<evidence type="ECO:0000313" key="1">
    <source>
        <dbReference type="EMBL" id="GAA1956496.1"/>
    </source>
</evidence>
<dbReference type="RefSeq" id="WP_344655769.1">
    <property type="nucleotide sequence ID" value="NZ_BAAAQM010000004.1"/>
</dbReference>
<comment type="caution">
    <text evidence="1">The sequence shown here is derived from an EMBL/GenBank/DDBJ whole genome shotgun (WGS) entry which is preliminary data.</text>
</comment>
<keyword evidence="2" id="KW-1185">Reference proteome</keyword>
<sequence length="204" mass="21310">MTGAGRLRAAALPALAAVLVSGVLAVQLANGGGHYGLLRPANSCVIRPASSVATGIDGLTEQLVLTGLDVAACQIGMSREAFALQLTQPGTHTDAQINALRTGLLTAVDSLKADGRLPRASQLAREAIGDSNLSSFRKAALRAIPDALIDKTLTTDDVLRRTINDLDLRALLANLGNRHDLTVQVNSAVTKAVLERFADDLHCC</sequence>
<dbReference type="Proteomes" id="UP001499854">
    <property type="component" value="Unassembled WGS sequence"/>
</dbReference>
<evidence type="ECO:0000313" key="2">
    <source>
        <dbReference type="Proteomes" id="UP001499854"/>
    </source>
</evidence>
<dbReference type="EMBL" id="BAAAQM010000004">
    <property type="protein sequence ID" value="GAA1956496.1"/>
    <property type="molecule type" value="Genomic_DNA"/>
</dbReference>
<evidence type="ECO:0008006" key="3">
    <source>
        <dbReference type="Google" id="ProtNLM"/>
    </source>
</evidence>
<proteinExistence type="predicted"/>
<protein>
    <recommendedName>
        <fullName evidence="3">Secreted protein</fullName>
    </recommendedName>
</protein>
<name>A0ABN2QQR8_9ACTN</name>